<reference evidence="4" key="2">
    <citation type="submission" date="2008-12" db="EMBL/GenBank/DDBJ databases">
        <title>Improved gene annotation of the rice (Oryza sativa) genomes.</title>
        <authorList>
            <person name="Wang J."/>
            <person name="Li R."/>
            <person name="Fan W."/>
            <person name="Huang Q."/>
            <person name="Zhang J."/>
            <person name="Zhou Y."/>
            <person name="Hu Y."/>
            <person name="Zi S."/>
            <person name="Li J."/>
            <person name="Ni P."/>
            <person name="Zheng H."/>
            <person name="Zhang Y."/>
            <person name="Zhao M."/>
            <person name="Hao Q."/>
            <person name="McDermott J."/>
            <person name="Samudrala R."/>
            <person name="Kristiansen K."/>
            <person name="Wong G.K.-S."/>
        </authorList>
    </citation>
    <scope>NUCLEOTIDE SEQUENCE</scope>
</reference>
<dbReference type="PANTHER" id="PTHR45642">
    <property type="entry name" value="GDSL ESTERASE/LIPASE EXL3"/>
    <property type="match status" value="1"/>
</dbReference>
<feature type="signal peptide" evidence="3">
    <location>
        <begin position="1"/>
        <end position="29"/>
    </location>
</feature>
<feature type="compositionally biased region" description="Polar residues" evidence="2">
    <location>
        <begin position="209"/>
        <end position="218"/>
    </location>
</feature>
<accession>B9EZU3</accession>
<dbReference type="AlphaFoldDB" id="B9EZU3"/>
<evidence type="ECO:0000256" key="1">
    <source>
        <dbReference type="ARBA" id="ARBA00008668"/>
    </source>
</evidence>
<dbReference type="InterPro" id="IPR050592">
    <property type="entry name" value="GDSL_lipolytic_enzyme"/>
</dbReference>
<protein>
    <recommendedName>
        <fullName evidence="5">GDSL esterase/lipase</fullName>
    </recommendedName>
</protein>
<dbReference type="InterPro" id="IPR036514">
    <property type="entry name" value="SGNH_hydro_sf"/>
</dbReference>
<dbReference type="PANTHER" id="PTHR45642:SF62">
    <property type="entry name" value="OS02G0458900 PROTEIN"/>
    <property type="match status" value="1"/>
</dbReference>
<keyword evidence="3" id="KW-0732">Signal</keyword>
<dbReference type="Pfam" id="PF00657">
    <property type="entry name" value="Lipase_GDSL"/>
    <property type="match status" value="1"/>
</dbReference>
<name>B9EZU3_ORYSJ</name>
<feature type="compositionally biased region" description="Low complexity" evidence="2">
    <location>
        <begin position="188"/>
        <end position="201"/>
    </location>
</feature>
<evidence type="ECO:0000313" key="4">
    <source>
        <dbReference type="EMBL" id="EEE56934.1"/>
    </source>
</evidence>
<evidence type="ECO:0008006" key="5">
    <source>
        <dbReference type="Google" id="ProtNLM"/>
    </source>
</evidence>
<feature type="chain" id="PRO_5002881074" description="GDSL esterase/lipase" evidence="3">
    <location>
        <begin position="30"/>
        <end position="218"/>
    </location>
</feature>
<dbReference type="Gene3D" id="3.40.50.1110">
    <property type="entry name" value="SGNH hydrolase"/>
    <property type="match status" value="1"/>
</dbReference>
<comment type="similarity">
    <text evidence="1">Belongs to the 'GDSL' lipolytic enzyme family.</text>
</comment>
<feature type="region of interest" description="Disordered" evidence="2">
    <location>
        <begin position="186"/>
        <end position="218"/>
    </location>
</feature>
<evidence type="ECO:0000256" key="2">
    <source>
        <dbReference type="SAM" id="MobiDB-lite"/>
    </source>
</evidence>
<sequence>MPAASSGPHRQLLGGILLLLLLLLGRTAAVGARVTAVIVFGDSTVDAGNNNAVQTVVRSKFPPYGRDFPGRRATGRFCNGRLATDFYSEAYGLRPFVPAYLDPDYGIRDFATGVCFASAGSGLDVTTAGVFEREDGFMLSKREPIRAHAEVVTSLGRGHYTPPLHDPPYPQPVAAEVVATLHHDYYNPSPSSRSSSDDLLPALVAPHGSSKNEVGSTT</sequence>
<dbReference type="Proteomes" id="UP000007752">
    <property type="component" value="Chromosome 2"/>
</dbReference>
<reference evidence="4" key="1">
    <citation type="journal article" date="2005" name="PLoS Biol.">
        <title>The genomes of Oryza sativa: a history of duplications.</title>
        <authorList>
            <person name="Yu J."/>
            <person name="Wang J."/>
            <person name="Lin W."/>
            <person name="Li S."/>
            <person name="Li H."/>
            <person name="Zhou J."/>
            <person name="Ni P."/>
            <person name="Dong W."/>
            <person name="Hu S."/>
            <person name="Zeng C."/>
            <person name="Zhang J."/>
            <person name="Zhang Y."/>
            <person name="Li R."/>
            <person name="Xu Z."/>
            <person name="Li S."/>
            <person name="Li X."/>
            <person name="Zheng H."/>
            <person name="Cong L."/>
            <person name="Lin L."/>
            <person name="Yin J."/>
            <person name="Geng J."/>
            <person name="Li G."/>
            <person name="Shi J."/>
            <person name="Liu J."/>
            <person name="Lv H."/>
            <person name="Li J."/>
            <person name="Wang J."/>
            <person name="Deng Y."/>
            <person name="Ran L."/>
            <person name="Shi X."/>
            <person name="Wang X."/>
            <person name="Wu Q."/>
            <person name="Li C."/>
            <person name="Ren X."/>
            <person name="Wang J."/>
            <person name="Wang X."/>
            <person name="Li D."/>
            <person name="Liu D."/>
            <person name="Zhang X."/>
            <person name="Ji Z."/>
            <person name="Zhao W."/>
            <person name="Sun Y."/>
            <person name="Zhang Z."/>
            <person name="Bao J."/>
            <person name="Han Y."/>
            <person name="Dong L."/>
            <person name="Ji J."/>
            <person name="Chen P."/>
            <person name="Wu S."/>
            <person name="Liu J."/>
            <person name="Xiao Y."/>
            <person name="Bu D."/>
            <person name="Tan J."/>
            <person name="Yang L."/>
            <person name="Ye C."/>
            <person name="Zhang J."/>
            <person name="Xu J."/>
            <person name="Zhou Y."/>
            <person name="Yu Y."/>
            <person name="Zhang B."/>
            <person name="Zhuang S."/>
            <person name="Wei H."/>
            <person name="Liu B."/>
            <person name="Lei M."/>
            <person name="Yu H."/>
            <person name="Li Y."/>
            <person name="Xu H."/>
            <person name="Wei S."/>
            <person name="He X."/>
            <person name="Fang L."/>
            <person name="Zhang Z."/>
            <person name="Zhang Y."/>
            <person name="Huang X."/>
            <person name="Su Z."/>
            <person name="Tong W."/>
            <person name="Li J."/>
            <person name="Tong Z."/>
            <person name="Li S."/>
            <person name="Ye J."/>
            <person name="Wang L."/>
            <person name="Fang L."/>
            <person name="Lei T."/>
            <person name="Chen C."/>
            <person name="Chen H."/>
            <person name="Xu Z."/>
            <person name="Li H."/>
            <person name="Huang H."/>
            <person name="Zhang F."/>
            <person name="Xu H."/>
            <person name="Li N."/>
            <person name="Zhao C."/>
            <person name="Li S."/>
            <person name="Dong L."/>
            <person name="Huang Y."/>
            <person name="Li L."/>
            <person name="Xi Y."/>
            <person name="Qi Q."/>
            <person name="Li W."/>
            <person name="Zhang B."/>
            <person name="Hu W."/>
            <person name="Zhang Y."/>
            <person name="Tian X."/>
            <person name="Jiao Y."/>
            <person name="Liang X."/>
            <person name="Jin J."/>
            <person name="Gao L."/>
            <person name="Zheng W."/>
            <person name="Hao B."/>
            <person name="Liu S."/>
            <person name="Wang W."/>
            <person name="Yuan L."/>
            <person name="Cao M."/>
            <person name="McDermott J."/>
            <person name="Samudrala R."/>
            <person name="Wang J."/>
            <person name="Wong G.K."/>
            <person name="Yang H."/>
        </authorList>
    </citation>
    <scope>NUCLEOTIDE SEQUENCE [LARGE SCALE GENOMIC DNA]</scope>
</reference>
<proteinExistence type="inferred from homology"/>
<dbReference type="EMBL" id="CM000139">
    <property type="protein sequence ID" value="EEE56934.1"/>
    <property type="molecule type" value="Genomic_DNA"/>
</dbReference>
<dbReference type="InterPro" id="IPR001087">
    <property type="entry name" value="GDSL"/>
</dbReference>
<evidence type="ECO:0000256" key="3">
    <source>
        <dbReference type="SAM" id="SignalP"/>
    </source>
</evidence>
<gene>
    <name evidence="4" type="ORF">OsJ_06622</name>
</gene>
<organism evidence="4">
    <name type="scientific">Oryza sativa subsp. japonica</name>
    <name type="common">Rice</name>
    <dbReference type="NCBI Taxonomy" id="39947"/>
    <lineage>
        <taxon>Eukaryota</taxon>
        <taxon>Viridiplantae</taxon>
        <taxon>Streptophyta</taxon>
        <taxon>Embryophyta</taxon>
        <taxon>Tracheophyta</taxon>
        <taxon>Spermatophyta</taxon>
        <taxon>Magnoliopsida</taxon>
        <taxon>Liliopsida</taxon>
        <taxon>Poales</taxon>
        <taxon>Poaceae</taxon>
        <taxon>BOP clade</taxon>
        <taxon>Oryzoideae</taxon>
        <taxon>Oryzeae</taxon>
        <taxon>Oryzinae</taxon>
        <taxon>Oryza</taxon>
        <taxon>Oryza sativa</taxon>
    </lineage>
</organism>
<dbReference type="GO" id="GO:0016788">
    <property type="term" value="F:hydrolase activity, acting on ester bonds"/>
    <property type="evidence" value="ECO:0007669"/>
    <property type="project" value="InterPro"/>
</dbReference>